<gene>
    <name evidence="2" type="ORF">AK812_SmicGene38483</name>
</gene>
<organism evidence="2 3">
    <name type="scientific">Symbiodinium microadriaticum</name>
    <name type="common">Dinoflagellate</name>
    <name type="synonym">Zooxanthella microadriatica</name>
    <dbReference type="NCBI Taxonomy" id="2951"/>
    <lineage>
        <taxon>Eukaryota</taxon>
        <taxon>Sar</taxon>
        <taxon>Alveolata</taxon>
        <taxon>Dinophyceae</taxon>
        <taxon>Suessiales</taxon>
        <taxon>Symbiodiniaceae</taxon>
        <taxon>Symbiodinium</taxon>
    </lineage>
</organism>
<dbReference type="Proteomes" id="UP000186817">
    <property type="component" value="Unassembled WGS sequence"/>
</dbReference>
<evidence type="ECO:0000256" key="1">
    <source>
        <dbReference type="SAM" id="MobiDB-lite"/>
    </source>
</evidence>
<protein>
    <submittedName>
        <fullName evidence="2">Uncharacterized protein</fullName>
    </submittedName>
</protein>
<accession>A0A1Q9CDN9</accession>
<feature type="region of interest" description="Disordered" evidence="1">
    <location>
        <begin position="15"/>
        <end position="64"/>
    </location>
</feature>
<dbReference type="AlphaFoldDB" id="A0A1Q9CDN9"/>
<evidence type="ECO:0000313" key="3">
    <source>
        <dbReference type="Proteomes" id="UP000186817"/>
    </source>
</evidence>
<dbReference type="EMBL" id="LSRX01001320">
    <property type="protein sequence ID" value="OLP81038.1"/>
    <property type="molecule type" value="Genomic_DNA"/>
</dbReference>
<reference evidence="2 3" key="1">
    <citation type="submission" date="2016-02" db="EMBL/GenBank/DDBJ databases">
        <title>Genome analysis of coral dinoflagellate symbionts highlights evolutionary adaptations to a symbiotic lifestyle.</title>
        <authorList>
            <person name="Aranda M."/>
            <person name="Li Y."/>
            <person name="Liew Y.J."/>
            <person name="Baumgarten S."/>
            <person name="Simakov O."/>
            <person name="Wilson M."/>
            <person name="Piel J."/>
            <person name="Ashoor H."/>
            <person name="Bougouffa S."/>
            <person name="Bajic V.B."/>
            <person name="Ryu T."/>
            <person name="Ravasi T."/>
            <person name="Bayer T."/>
            <person name="Micklem G."/>
            <person name="Kim H."/>
            <person name="Bhak J."/>
            <person name="Lajeunesse T.C."/>
            <person name="Voolstra C.R."/>
        </authorList>
    </citation>
    <scope>NUCLEOTIDE SEQUENCE [LARGE SCALE GENOMIC DNA]</scope>
    <source>
        <strain evidence="2 3">CCMP2467</strain>
    </source>
</reference>
<keyword evidence="3" id="KW-1185">Reference proteome</keyword>
<evidence type="ECO:0000313" key="2">
    <source>
        <dbReference type="EMBL" id="OLP81038.1"/>
    </source>
</evidence>
<name>A0A1Q9CDN9_SYMMI</name>
<comment type="caution">
    <text evidence="2">The sequence shown here is derived from an EMBL/GenBank/DDBJ whole genome shotgun (WGS) entry which is preliminary data.</text>
</comment>
<proteinExistence type="predicted"/>
<sequence>MSETSAAMWEVAQMWGAHSHMNEDQSDDELQPTKFPKKAGKGAGKLEKRPREPQTAPPRGPKQAHLLTLARTMARHEMALQQLEADRSWVIFVDSGSLGIINQLMLTTATWKKQRSKNECSCSLRQALMGAMLMELEARMVKLETDASAQTPLARAKILLQDPLRWQYTKWNSEKKTHEPTNGAPLAHTTALTALRELKSLILQEGTMHAFHAMGGMSEEKEGVTLFKLTLSMEAPAKVTIREILTQFTESSMLRLIGARLRPERCHSAAPQKESLAQVMEILAKAVGDIEFANITAADEMILAARCGEAVAIRIWLLVVERLLCAQDGVSVSVSTEDAAANEVPKQLMALKGLNRLRGARENPHFPKAAQIEHLQRLYGAYISDRELEGFPAEEAIIVKKRAAPAGPGADRRTSVAPHEATRDVLAEAVTSGQLGSGGTVRFQTRSVLKEKLDQTNAHYEEHAELRKSASVQNFQKTNKTLVRVQSQQNVRRNDLLGKKRERETPFLDGQVYLYSSQKLNSAELQKEWLRKHMAGHESEKVWTYNPTYMSQNFEFAGAAPPGVPKPPPPRPNDTYARLEGDDREVFRIVQARQREAFRKPPRDLDQSTVELLHEPFEEGEWFRIDLGEERTQPVAVVETFEPGKVPHNRRYTSTPFDPQHMLMGQEHDFGPKSLYESVHYHGRRPDEDRQEQYLEHNIKEMEAAASKIRFHHEMKTFTQGISRTGVTDLDRSERVLKDAPSYPMRGRVDGRLPESMRTMEPFHELGRPDLEWHARLRENDDTAPLDVFTGAHIKRDPEAGTGAKRSCMSGSLTKAPWRHEGTIKSLAAASSKSVTYVSAHNFNAASKPPQSRFCEDQLWKSASRMGITGTERSEALQYRRPHHYGVHL</sequence>
<dbReference type="OrthoDB" id="188352at2759"/>